<dbReference type="EC" id="2.4.-.-" evidence="2"/>
<evidence type="ECO:0000313" key="3">
    <source>
        <dbReference type="Proteomes" id="UP001234343"/>
    </source>
</evidence>
<feature type="domain" description="Glycosyltransferase 2-like" evidence="1">
    <location>
        <begin position="8"/>
        <end position="176"/>
    </location>
</feature>
<dbReference type="Gene3D" id="3.90.550.10">
    <property type="entry name" value="Spore Coat Polysaccharide Biosynthesis Protein SpsA, Chain A"/>
    <property type="match status" value="1"/>
</dbReference>
<gene>
    <name evidence="2" type="ORF">QTP81_15325</name>
</gene>
<dbReference type="Proteomes" id="UP001234343">
    <property type="component" value="Unassembled WGS sequence"/>
</dbReference>
<dbReference type="InterPro" id="IPR001173">
    <property type="entry name" value="Glyco_trans_2-like"/>
</dbReference>
<dbReference type="SUPFAM" id="SSF53448">
    <property type="entry name" value="Nucleotide-diphospho-sugar transferases"/>
    <property type="match status" value="1"/>
</dbReference>
<evidence type="ECO:0000259" key="1">
    <source>
        <dbReference type="Pfam" id="PF00535"/>
    </source>
</evidence>
<organism evidence="2 3">
    <name type="scientific">Alteromonas arenosi</name>
    <dbReference type="NCBI Taxonomy" id="3055817"/>
    <lineage>
        <taxon>Bacteria</taxon>
        <taxon>Pseudomonadati</taxon>
        <taxon>Pseudomonadota</taxon>
        <taxon>Gammaproteobacteria</taxon>
        <taxon>Alteromonadales</taxon>
        <taxon>Alteromonadaceae</taxon>
        <taxon>Alteromonas/Salinimonas group</taxon>
        <taxon>Alteromonas</taxon>
    </lineage>
</organism>
<keyword evidence="3" id="KW-1185">Reference proteome</keyword>
<keyword evidence="2" id="KW-0808">Transferase</keyword>
<dbReference type="InterPro" id="IPR029044">
    <property type="entry name" value="Nucleotide-diphossugar_trans"/>
</dbReference>
<dbReference type="Pfam" id="PF00535">
    <property type="entry name" value="Glycos_transf_2"/>
    <property type="match status" value="1"/>
</dbReference>
<accession>A0ABT7T2J1</accession>
<dbReference type="RefSeq" id="WP_289366686.1">
    <property type="nucleotide sequence ID" value="NZ_JAUCBP010000012.1"/>
</dbReference>
<proteinExistence type="predicted"/>
<dbReference type="EMBL" id="JAUCBP010000012">
    <property type="protein sequence ID" value="MDM7861974.1"/>
    <property type="molecule type" value="Genomic_DNA"/>
</dbReference>
<comment type="caution">
    <text evidence="2">The sequence shown here is derived from an EMBL/GenBank/DDBJ whole genome shotgun (WGS) entry which is preliminary data.</text>
</comment>
<dbReference type="PANTHER" id="PTHR43685:SF2">
    <property type="entry name" value="GLYCOSYLTRANSFERASE 2-LIKE DOMAIN-CONTAINING PROTEIN"/>
    <property type="match status" value="1"/>
</dbReference>
<keyword evidence="2" id="KW-0328">Glycosyltransferase</keyword>
<sequence>MSSLPLVSLIIPTYMQHEYIRKAVESACEQDYKNIEIIVSDDSESGETEDALADFIADGVITYYRNNPRLGRVRNYHDSLRFKCRGDWVLNLDGDDFLVNPSFISNCIEIVLKHPEVAYVFGKEYKYLEYEDRCEERICGLSEERLIDGTELFQNKRKLGVNFYHLSSLFNREKAINRHFYTYDCLGCDTLSILGLILGHKVYFLNQFGGAWRVHSENDSFPSEAEKLVGNVLAIKQLRDLANEHLGENITNAWIADTQANRTVTYIIHYLQQRNYKLALELSKRIAQSDPRLKKKIFFSPRNYIKFAKAIIFK</sequence>
<protein>
    <submittedName>
        <fullName evidence="2">Glycosyltransferase family A protein</fullName>
        <ecNumber evidence="2">2.4.-.-</ecNumber>
    </submittedName>
</protein>
<dbReference type="GO" id="GO:0016757">
    <property type="term" value="F:glycosyltransferase activity"/>
    <property type="evidence" value="ECO:0007669"/>
    <property type="project" value="UniProtKB-KW"/>
</dbReference>
<dbReference type="InterPro" id="IPR050834">
    <property type="entry name" value="Glycosyltransf_2"/>
</dbReference>
<name>A0ABT7T2J1_9ALTE</name>
<evidence type="ECO:0000313" key="2">
    <source>
        <dbReference type="EMBL" id="MDM7861974.1"/>
    </source>
</evidence>
<dbReference type="PANTHER" id="PTHR43685">
    <property type="entry name" value="GLYCOSYLTRANSFERASE"/>
    <property type="match status" value="1"/>
</dbReference>
<reference evidence="2 3" key="1">
    <citation type="submission" date="2023-06" db="EMBL/GenBank/DDBJ databases">
        <title>Alteromonas sp. ASW11-36 isolated from intertidal sand.</title>
        <authorList>
            <person name="Li Y."/>
        </authorList>
    </citation>
    <scope>NUCLEOTIDE SEQUENCE [LARGE SCALE GENOMIC DNA]</scope>
    <source>
        <strain evidence="2 3">ASW11-36</strain>
    </source>
</reference>
<dbReference type="CDD" id="cd00761">
    <property type="entry name" value="Glyco_tranf_GTA_type"/>
    <property type="match status" value="1"/>
</dbReference>